<dbReference type="InterPro" id="IPR006260">
    <property type="entry name" value="TonB/TolA_C"/>
</dbReference>
<keyword evidence="9" id="KW-0472">Membrane</keyword>
<dbReference type="PROSITE" id="PS52015">
    <property type="entry name" value="TONB_CTD"/>
    <property type="match status" value="1"/>
</dbReference>
<evidence type="ECO:0000256" key="5">
    <source>
        <dbReference type="ARBA" id="ARBA00022519"/>
    </source>
</evidence>
<evidence type="ECO:0000256" key="2">
    <source>
        <dbReference type="ARBA" id="ARBA00006555"/>
    </source>
</evidence>
<keyword evidence="5" id="KW-0997">Cell inner membrane</keyword>
<dbReference type="OrthoDB" id="8756859at2"/>
<dbReference type="PANTHER" id="PTHR33446">
    <property type="entry name" value="PROTEIN TONB-RELATED"/>
    <property type="match status" value="1"/>
</dbReference>
<evidence type="ECO:0000256" key="7">
    <source>
        <dbReference type="ARBA" id="ARBA00022927"/>
    </source>
</evidence>
<feature type="domain" description="TonB C-terminal" evidence="10">
    <location>
        <begin position="86"/>
        <end position="176"/>
    </location>
</feature>
<dbReference type="GO" id="GO:0031992">
    <property type="term" value="F:energy transducer activity"/>
    <property type="evidence" value="ECO:0007669"/>
    <property type="project" value="TreeGrafter"/>
</dbReference>
<protein>
    <submittedName>
        <fullName evidence="11">Energy transducer TonB</fullName>
    </submittedName>
</protein>
<evidence type="ECO:0000256" key="8">
    <source>
        <dbReference type="ARBA" id="ARBA00022989"/>
    </source>
</evidence>
<keyword evidence="8" id="KW-1133">Transmembrane helix</keyword>
<name>A0A430HPA6_9BURK</name>
<keyword evidence="7" id="KW-0653">Protein transport</keyword>
<dbReference type="SUPFAM" id="SSF74653">
    <property type="entry name" value="TolA/TonB C-terminal domain"/>
    <property type="match status" value="1"/>
</dbReference>
<dbReference type="InterPro" id="IPR037682">
    <property type="entry name" value="TonB_C"/>
</dbReference>
<keyword evidence="3" id="KW-0813">Transport</keyword>
<comment type="similarity">
    <text evidence="2">Belongs to the TonB family.</text>
</comment>
<evidence type="ECO:0000313" key="12">
    <source>
        <dbReference type="Proteomes" id="UP000278085"/>
    </source>
</evidence>
<evidence type="ECO:0000256" key="6">
    <source>
        <dbReference type="ARBA" id="ARBA00022692"/>
    </source>
</evidence>
<evidence type="ECO:0000256" key="1">
    <source>
        <dbReference type="ARBA" id="ARBA00004383"/>
    </source>
</evidence>
<dbReference type="Gene3D" id="3.30.1150.10">
    <property type="match status" value="1"/>
</dbReference>
<evidence type="ECO:0000256" key="4">
    <source>
        <dbReference type="ARBA" id="ARBA00022475"/>
    </source>
</evidence>
<proteinExistence type="inferred from homology"/>
<dbReference type="GO" id="GO:0015031">
    <property type="term" value="P:protein transport"/>
    <property type="evidence" value="ECO:0007669"/>
    <property type="project" value="UniProtKB-KW"/>
</dbReference>
<comment type="caution">
    <text evidence="11">The sequence shown here is derived from an EMBL/GenBank/DDBJ whole genome shotgun (WGS) entry which is preliminary data.</text>
</comment>
<keyword evidence="4" id="KW-1003">Cell membrane</keyword>
<dbReference type="PANTHER" id="PTHR33446:SF2">
    <property type="entry name" value="PROTEIN TONB"/>
    <property type="match status" value="1"/>
</dbReference>
<evidence type="ECO:0000313" key="11">
    <source>
        <dbReference type="EMBL" id="RSZ59354.1"/>
    </source>
</evidence>
<dbReference type="GO" id="GO:0055085">
    <property type="term" value="P:transmembrane transport"/>
    <property type="evidence" value="ECO:0007669"/>
    <property type="project" value="InterPro"/>
</dbReference>
<dbReference type="Proteomes" id="UP000278085">
    <property type="component" value="Unassembled WGS sequence"/>
</dbReference>
<dbReference type="EMBL" id="RXLQ01000004">
    <property type="protein sequence ID" value="RSZ59354.1"/>
    <property type="molecule type" value="Genomic_DNA"/>
</dbReference>
<evidence type="ECO:0000256" key="3">
    <source>
        <dbReference type="ARBA" id="ARBA00022448"/>
    </source>
</evidence>
<evidence type="ECO:0000259" key="10">
    <source>
        <dbReference type="PROSITE" id="PS52015"/>
    </source>
</evidence>
<comment type="subcellular location">
    <subcellularLocation>
        <location evidence="1">Cell inner membrane</location>
        <topology evidence="1">Single-pass membrane protein</topology>
        <orientation evidence="1">Periplasmic side</orientation>
    </subcellularLocation>
</comment>
<sequence length="176" mass="19405">MQYVGARQQVMRIRHNCHWENKLRKYAAAQYILNRQLATQQTIRAPEAPDLSIIPSGGFMFATTRFATVLSATLLCLSATQAMAEDRPARLDVAGCEKPEFPVRWQDDGESGTVTVAYLIDTDGKVVQSKVVESSGAVRVDRASVRAGARCKFEPGAKDGQAALAWAKVKYSWIVE</sequence>
<dbReference type="GO" id="GO:0098797">
    <property type="term" value="C:plasma membrane protein complex"/>
    <property type="evidence" value="ECO:0007669"/>
    <property type="project" value="TreeGrafter"/>
</dbReference>
<reference evidence="11 12" key="1">
    <citation type="submission" date="2018-12" db="EMBL/GenBank/DDBJ databases">
        <authorList>
            <person name="Yang E."/>
        </authorList>
    </citation>
    <scope>NUCLEOTIDE SEQUENCE [LARGE SCALE GENOMIC DNA]</scope>
    <source>
        <strain evidence="11 12">SOD</strain>
    </source>
</reference>
<dbReference type="NCBIfam" id="TIGR01352">
    <property type="entry name" value="tonB_Cterm"/>
    <property type="match status" value="1"/>
</dbReference>
<dbReference type="InterPro" id="IPR051045">
    <property type="entry name" value="TonB-dependent_transducer"/>
</dbReference>
<evidence type="ECO:0000256" key="9">
    <source>
        <dbReference type="ARBA" id="ARBA00023136"/>
    </source>
</evidence>
<gene>
    <name evidence="11" type="ORF">EJB06_09305</name>
</gene>
<keyword evidence="6" id="KW-0812">Transmembrane</keyword>
<organism evidence="11 12">
    <name type="scientific">Massilia atriviolacea</name>
    <dbReference type="NCBI Taxonomy" id="2495579"/>
    <lineage>
        <taxon>Bacteria</taxon>
        <taxon>Pseudomonadati</taxon>
        <taxon>Pseudomonadota</taxon>
        <taxon>Betaproteobacteria</taxon>
        <taxon>Burkholderiales</taxon>
        <taxon>Oxalobacteraceae</taxon>
        <taxon>Telluria group</taxon>
        <taxon>Massilia</taxon>
    </lineage>
</organism>
<dbReference type="Pfam" id="PF03544">
    <property type="entry name" value="TonB_C"/>
    <property type="match status" value="1"/>
</dbReference>
<dbReference type="AlphaFoldDB" id="A0A430HPA6"/>
<keyword evidence="12" id="KW-1185">Reference proteome</keyword>
<accession>A0A430HPA6</accession>